<dbReference type="GO" id="GO:0008360">
    <property type="term" value="P:regulation of cell shape"/>
    <property type="evidence" value="ECO:0007669"/>
    <property type="project" value="UniProtKB-UniRule"/>
</dbReference>
<comment type="similarity">
    <text evidence="2">Belongs to the YkuD family.</text>
</comment>
<dbReference type="Gene3D" id="2.40.440.10">
    <property type="entry name" value="L,D-transpeptidase catalytic domain-like"/>
    <property type="match status" value="1"/>
</dbReference>
<feature type="region of interest" description="Disordered" evidence="8">
    <location>
        <begin position="225"/>
        <end position="275"/>
    </location>
</feature>
<evidence type="ECO:0000313" key="12">
    <source>
        <dbReference type="Proteomes" id="UP000440224"/>
    </source>
</evidence>
<feature type="active site" description="Proton donor/acceptor" evidence="7">
    <location>
        <position position="539"/>
    </location>
</feature>
<dbReference type="EMBL" id="WJIE01000001">
    <property type="protein sequence ID" value="MRG90576.1"/>
    <property type="molecule type" value="Genomic_DNA"/>
</dbReference>
<dbReference type="GO" id="GO:0016740">
    <property type="term" value="F:transferase activity"/>
    <property type="evidence" value="ECO:0007669"/>
    <property type="project" value="UniProtKB-KW"/>
</dbReference>
<dbReference type="OrthoDB" id="9786799at2"/>
<dbReference type="CDD" id="cd16913">
    <property type="entry name" value="YkuD_like"/>
    <property type="match status" value="1"/>
</dbReference>
<dbReference type="SUPFAM" id="SSF141523">
    <property type="entry name" value="L,D-transpeptidase catalytic domain-like"/>
    <property type="match status" value="1"/>
</dbReference>
<dbReference type="InterPro" id="IPR005490">
    <property type="entry name" value="LD_TPept_cat_dom"/>
</dbReference>
<dbReference type="InterPro" id="IPR038063">
    <property type="entry name" value="Transpep_catalytic_dom"/>
</dbReference>
<dbReference type="Pfam" id="PF03734">
    <property type="entry name" value="YkuD"/>
    <property type="match status" value="1"/>
</dbReference>
<dbReference type="GO" id="GO:0018104">
    <property type="term" value="P:peptidoglycan-protein cross-linking"/>
    <property type="evidence" value="ECO:0007669"/>
    <property type="project" value="TreeGrafter"/>
</dbReference>
<evidence type="ECO:0000256" key="3">
    <source>
        <dbReference type="ARBA" id="ARBA00022679"/>
    </source>
</evidence>
<dbReference type="AlphaFoldDB" id="A0A6N7PID2"/>
<evidence type="ECO:0000256" key="4">
    <source>
        <dbReference type="ARBA" id="ARBA00022960"/>
    </source>
</evidence>
<evidence type="ECO:0000256" key="1">
    <source>
        <dbReference type="ARBA" id="ARBA00004752"/>
    </source>
</evidence>
<keyword evidence="5 7" id="KW-0573">Peptidoglycan synthesis</keyword>
<proteinExistence type="inferred from homology"/>
<dbReference type="PANTHER" id="PTHR30582:SF2">
    <property type="entry name" value="L,D-TRANSPEPTIDASE YCIB-RELATED"/>
    <property type="match status" value="1"/>
</dbReference>
<accession>A0A6N7PID2</accession>
<evidence type="ECO:0000256" key="7">
    <source>
        <dbReference type="PROSITE-ProRule" id="PRU01373"/>
    </source>
</evidence>
<gene>
    <name evidence="11" type="ORF">GF068_01350</name>
</gene>
<feature type="compositionally biased region" description="Low complexity" evidence="8">
    <location>
        <begin position="231"/>
        <end position="275"/>
    </location>
</feature>
<keyword evidence="4 7" id="KW-0133">Cell shape</keyword>
<evidence type="ECO:0000256" key="6">
    <source>
        <dbReference type="ARBA" id="ARBA00023316"/>
    </source>
</evidence>
<feature type="active site" description="Nucleophile" evidence="7">
    <location>
        <position position="555"/>
    </location>
</feature>
<protein>
    <submittedName>
        <fullName evidence="11">L,D-transpeptidase family protein</fullName>
    </submittedName>
</protein>
<evidence type="ECO:0000313" key="11">
    <source>
        <dbReference type="EMBL" id="MRG90576.1"/>
    </source>
</evidence>
<sequence>MASAFGFAVAAGLAGAVAWASGCHGDAPPGASVDKPARASQLPAPPPTTPPAPRSSARVAAATPADAQDAGVDAAADASVAEAEKPYTGPLLGALAVQTPVYPSMESSKKRLGYIRLGGKVPVDPNPTKNASCQAGWYRLLDGGYVCGKYATTDLNNPQVRMGITAPNLEEVLPYRYAYNTAHGTPLYRSVPSKEDMIRYEPYLEMAKKAKRKKKAAEEAAKAAEEEAAAAKDQTASASATPSASASAAADAPTTPASQEGAPSAPSAPSAMPSAEVAAMLDAGPPVEEPAKPWWQQIEPGKPVNVTLKELESEADGTVAKRMVKGFFVAVDKTFSWNSRSWYKTTAGLVAPSDRMYIVKPPTSQGIDVPEGAKQVGFILATKSSKFEIDEEQKTVKVKGPAPRFTAVGLTGVTATVKSVVYRQTTEGWWMKGVDATYTEPGPPPADLAPGEKWIDVNLTRKTLLAMEGDKPVYAALVSPGRRSKNKKKDHSTVKGTFRIREKHVAVTMDGDGTVAGDLPYSIEDVPYVAYFEGSYALHGAFWHSNFGREMSHGCVNLSPLDAKKIFFWSEPRLPRGWHAVWSTPENRGTLIVVHD</sequence>
<dbReference type="GO" id="GO:0071555">
    <property type="term" value="P:cell wall organization"/>
    <property type="evidence" value="ECO:0007669"/>
    <property type="project" value="UniProtKB-UniRule"/>
</dbReference>
<feature type="region of interest" description="Disordered" evidence="8">
    <location>
        <begin position="26"/>
        <end position="77"/>
    </location>
</feature>
<dbReference type="GO" id="GO:0071972">
    <property type="term" value="F:peptidoglycan L,D-transpeptidase activity"/>
    <property type="evidence" value="ECO:0007669"/>
    <property type="project" value="TreeGrafter"/>
</dbReference>
<comment type="pathway">
    <text evidence="1 7">Cell wall biogenesis; peptidoglycan biosynthesis.</text>
</comment>
<dbReference type="UniPathway" id="UPA00219"/>
<keyword evidence="3" id="KW-0808">Transferase</keyword>
<keyword evidence="12" id="KW-1185">Reference proteome</keyword>
<dbReference type="InterPro" id="IPR050979">
    <property type="entry name" value="LD-transpeptidase"/>
</dbReference>
<evidence type="ECO:0000256" key="8">
    <source>
        <dbReference type="SAM" id="MobiDB-lite"/>
    </source>
</evidence>
<reference evidence="11 12" key="1">
    <citation type="submission" date="2019-10" db="EMBL/GenBank/DDBJ databases">
        <title>A soil myxobacterium in the family Polyangiaceae.</title>
        <authorList>
            <person name="Li Y."/>
            <person name="Wang J."/>
        </authorList>
    </citation>
    <scope>NUCLEOTIDE SEQUENCE [LARGE SCALE GENOMIC DNA]</scope>
    <source>
        <strain evidence="11 12">DSM 14734</strain>
    </source>
</reference>
<keyword evidence="6 7" id="KW-0961">Cell wall biogenesis/degradation</keyword>
<dbReference type="PROSITE" id="PS52029">
    <property type="entry name" value="LD_TPASE"/>
    <property type="match status" value="1"/>
</dbReference>
<evidence type="ECO:0000256" key="9">
    <source>
        <dbReference type="SAM" id="SignalP"/>
    </source>
</evidence>
<comment type="caution">
    <text evidence="11">The sequence shown here is derived from an EMBL/GenBank/DDBJ whole genome shotgun (WGS) entry which is preliminary data.</text>
</comment>
<evidence type="ECO:0000256" key="5">
    <source>
        <dbReference type="ARBA" id="ARBA00022984"/>
    </source>
</evidence>
<evidence type="ECO:0000259" key="10">
    <source>
        <dbReference type="PROSITE" id="PS52029"/>
    </source>
</evidence>
<feature type="chain" id="PRO_5027092839" evidence="9">
    <location>
        <begin position="21"/>
        <end position="596"/>
    </location>
</feature>
<feature type="signal peptide" evidence="9">
    <location>
        <begin position="1"/>
        <end position="20"/>
    </location>
</feature>
<keyword evidence="9" id="KW-0732">Signal</keyword>
<feature type="domain" description="L,D-TPase catalytic" evidence="10">
    <location>
        <begin position="453"/>
        <end position="595"/>
    </location>
</feature>
<dbReference type="PANTHER" id="PTHR30582">
    <property type="entry name" value="L,D-TRANSPEPTIDASE"/>
    <property type="match status" value="1"/>
</dbReference>
<evidence type="ECO:0000256" key="2">
    <source>
        <dbReference type="ARBA" id="ARBA00005992"/>
    </source>
</evidence>
<organism evidence="11 12">
    <name type="scientific">Polyangium spumosum</name>
    <dbReference type="NCBI Taxonomy" id="889282"/>
    <lineage>
        <taxon>Bacteria</taxon>
        <taxon>Pseudomonadati</taxon>
        <taxon>Myxococcota</taxon>
        <taxon>Polyangia</taxon>
        <taxon>Polyangiales</taxon>
        <taxon>Polyangiaceae</taxon>
        <taxon>Polyangium</taxon>
    </lineage>
</organism>
<feature type="compositionally biased region" description="Pro residues" evidence="8">
    <location>
        <begin position="43"/>
        <end position="53"/>
    </location>
</feature>
<dbReference type="GO" id="GO:0005576">
    <property type="term" value="C:extracellular region"/>
    <property type="evidence" value="ECO:0007669"/>
    <property type="project" value="TreeGrafter"/>
</dbReference>
<dbReference type="Proteomes" id="UP000440224">
    <property type="component" value="Unassembled WGS sequence"/>
</dbReference>
<name>A0A6N7PID2_9BACT</name>
<feature type="compositionally biased region" description="Low complexity" evidence="8">
    <location>
        <begin position="54"/>
        <end position="77"/>
    </location>
</feature>